<protein>
    <submittedName>
        <fullName evidence="1">Uncharacterized protein</fullName>
    </submittedName>
</protein>
<dbReference type="Proteomes" id="UP001218218">
    <property type="component" value="Unassembled WGS sequence"/>
</dbReference>
<proteinExistence type="predicted"/>
<accession>A0AAD6Z052</accession>
<keyword evidence="2" id="KW-1185">Reference proteome</keyword>
<evidence type="ECO:0000313" key="1">
    <source>
        <dbReference type="EMBL" id="KAJ7302280.1"/>
    </source>
</evidence>
<comment type="caution">
    <text evidence="1">The sequence shown here is derived from an EMBL/GenBank/DDBJ whole genome shotgun (WGS) entry which is preliminary data.</text>
</comment>
<evidence type="ECO:0000313" key="2">
    <source>
        <dbReference type="Proteomes" id="UP001218218"/>
    </source>
</evidence>
<reference evidence="1" key="1">
    <citation type="submission" date="2023-03" db="EMBL/GenBank/DDBJ databases">
        <title>Massive genome expansion in bonnet fungi (Mycena s.s.) driven by repeated elements and novel gene families across ecological guilds.</title>
        <authorList>
            <consortium name="Lawrence Berkeley National Laboratory"/>
            <person name="Harder C.B."/>
            <person name="Miyauchi S."/>
            <person name="Viragh M."/>
            <person name="Kuo A."/>
            <person name="Thoen E."/>
            <person name="Andreopoulos B."/>
            <person name="Lu D."/>
            <person name="Skrede I."/>
            <person name="Drula E."/>
            <person name="Henrissat B."/>
            <person name="Morin E."/>
            <person name="Kohler A."/>
            <person name="Barry K."/>
            <person name="LaButti K."/>
            <person name="Morin E."/>
            <person name="Salamov A."/>
            <person name="Lipzen A."/>
            <person name="Mereny Z."/>
            <person name="Hegedus B."/>
            <person name="Baldrian P."/>
            <person name="Stursova M."/>
            <person name="Weitz H."/>
            <person name="Taylor A."/>
            <person name="Grigoriev I.V."/>
            <person name="Nagy L.G."/>
            <person name="Martin F."/>
            <person name="Kauserud H."/>
        </authorList>
    </citation>
    <scope>NUCLEOTIDE SEQUENCE</scope>
    <source>
        <strain evidence="1">CBHHK002</strain>
    </source>
</reference>
<gene>
    <name evidence="1" type="ORF">DFH08DRAFT_978006</name>
</gene>
<sequence length="190" mass="21386">MENFDIQFAPDNSQSHCIAHVVNLVVQKLLVAFNKAADPDNNDYYVPNKDEPFYYNVDDDPVHYALENEPIPVDNDAVDEAWVDHADAALLGELAEEFADLTPLNKLRLTTKSAHHRRGGKACFVVACSGRQAQVELHGGNDRPCTPARVALDRWVLDHAELQALFLLEKEWTTLEKFGDILKEFTNVTL</sequence>
<dbReference type="EMBL" id="JARIHO010000118">
    <property type="protein sequence ID" value="KAJ7302280.1"/>
    <property type="molecule type" value="Genomic_DNA"/>
</dbReference>
<dbReference type="AlphaFoldDB" id="A0AAD6Z052"/>
<name>A0AAD6Z052_9AGAR</name>
<organism evidence="1 2">
    <name type="scientific">Mycena albidolilacea</name>
    <dbReference type="NCBI Taxonomy" id="1033008"/>
    <lineage>
        <taxon>Eukaryota</taxon>
        <taxon>Fungi</taxon>
        <taxon>Dikarya</taxon>
        <taxon>Basidiomycota</taxon>
        <taxon>Agaricomycotina</taxon>
        <taxon>Agaricomycetes</taxon>
        <taxon>Agaricomycetidae</taxon>
        <taxon>Agaricales</taxon>
        <taxon>Marasmiineae</taxon>
        <taxon>Mycenaceae</taxon>
        <taxon>Mycena</taxon>
    </lineage>
</organism>